<evidence type="ECO:0000256" key="4">
    <source>
        <dbReference type="ARBA" id="ARBA00022723"/>
    </source>
</evidence>
<evidence type="ECO:0000256" key="12">
    <source>
        <dbReference type="PROSITE-ProRule" id="PRU00203"/>
    </source>
</evidence>
<feature type="compositionally biased region" description="Low complexity" evidence="13">
    <location>
        <begin position="257"/>
        <end position="271"/>
    </location>
</feature>
<dbReference type="InterPro" id="IPR035898">
    <property type="entry name" value="TAZ_dom_sf"/>
</dbReference>
<evidence type="ECO:0000256" key="5">
    <source>
        <dbReference type="ARBA" id="ARBA00022771"/>
    </source>
</evidence>
<organism evidence="15 16">
    <name type="scientific">Artemia franciscana</name>
    <name type="common">Brine shrimp</name>
    <name type="synonym">Artemia sanfranciscana</name>
    <dbReference type="NCBI Taxonomy" id="6661"/>
    <lineage>
        <taxon>Eukaryota</taxon>
        <taxon>Metazoa</taxon>
        <taxon>Ecdysozoa</taxon>
        <taxon>Arthropoda</taxon>
        <taxon>Crustacea</taxon>
        <taxon>Branchiopoda</taxon>
        <taxon>Anostraca</taxon>
        <taxon>Artemiidae</taxon>
        <taxon>Artemia</taxon>
    </lineage>
</organism>
<dbReference type="EC" id="2.3.1.48" evidence="2"/>
<dbReference type="SMART" id="SM00551">
    <property type="entry name" value="ZnF_TAZ"/>
    <property type="match status" value="1"/>
</dbReference>
<accession>A0AA88L6G5</accession>
<keyword evidence="10" id="KW-0539">Nucleus</keyword>
<feature type="non-terminal residue" evidence="15">
    <location>
        <position position="1"/>
    </location>
</feature>
<dbReference type="Gene3D" id="1.20.1020.10">
    <property type="entry name" value="TAZ domain"/>
    <property type="match status" value="1"/>
</dbReference>
<evidence type="ECO:0000256" key="7">
    <source>
        <dbReference type="ARBA" id="ARBA00022853"/>
    </source>
</evidence>
<dbReference type="InterPro" id="IPR013178">
    <property type="entry name" value="Histone_AcTrfase_Rtt109/CBP"/>
</dbReference>
<comment type="subcellular location">
    <subcellularLocation>
        <location evidence="1">Nucleus</location>
    </subcellularLocation>
</comment>
<evidence type="ECO:0000256" key="6">
    <source>
        <dbReference type="ARBA" id="ARBA00022833"/>
    </source>
</evidence>
<keyword evidence="3" id="KW-0808">Transferase</keyword>
<dbReference type="PANTHER" id="PTHR13808">
    <property type="entry name" value="CBP/P300-RELATED"/>
    <property type="match status" value="1"/>
</dbReference>
<feature type="compositionally biased region" description="Polar residues" evidence="13">
    <location>
        <begin position="304"/>
        <end position="315"/>
    </location>
</feature>
<dbReference type="GO" id="GO:0045944">
    <property type="term" value="P:positive regulation of transcription by RNA polymerase II"/>
    <property type="evidence" value="ECO:0007669"/>
    <property type="project" value="TreeGrafter"/>
</dbReference>
<dbReference type="Proteomes" id="UP001187531">
    <property type="component" value="Unassembled WGS sequence"/>
</dbReference>
<evidence type="ECO:0000256" key="11">
    <source>
        <dbReference type="ARBA" id="ARBA00048017"/>
    </source>
</evidence>
<comment type="catalytic activity">
    <reaction evidence="11">
        <text>L-lysyl-[protein] + acetyl-CoA = N(6)-acetyl-L-lysyl-[protein] + CoA + H(+)</text>
        <dbReference type="Rhea" id="RHEA:45948"/>
        <dbReference type="Rhea" id="RHEA-COMP:9752"/>
        <dbReference type="Rhea" id="RHEA-COMP:10731"/>
        <dbReference type="ChEBI" id="CHEBI:15378"/>
        <dbReference type="ChEBI" id="CHEBI:29969"/>
        <dbReference type="ChEBI" id="CHEBI:57287"/>
        <dbReference type="ChEBI" id="CHEBI:57288"/>
        <dbReference type="ChEBI" id="CHEBI:61930"/>
        <dbReference type="EC" id="2.3.1.48"/>
    </reaction>
</comment>
<proteinExistence type="predicted"/>
<dbReference type="GO" id="GO:0031490">
    <property type="term" value="F:chromatin DNA binding"/>
    <property type="evidence" value="ECO:0007669"/>
    <property type="project" value="TreeGrafter"/>
</dbReference>
<evidence type="ECO:0000256" key="13">
    <source>
        <dbReference type="SAM" id="MobiDB-lite"/>
    </source>
</evidence>
<keyword evidence="7" id="KW-0156">Chromatin regulator</keyword>
<sequence length="410" mass="44523">MDNYGGPSGSSDVFDLEDKLPDELLPNDMLSSSSWNDGGRQSNQNMQQPTSMGMSMPMSNGMDNQMSHLLQNKNQGQHMNVSVPGQSPLSGMNNSQFHSPPNMLPKNDMNMLNNMMVNSANNGPIGINNIGMSLPIKIGQVNTIGNGQMVNAGPVGMTRTVMTSGIQQQMRPQMSQININQSNMPIMNQGPRMQNPGMSISQMGPSNNSGQFSFNVSSAGGLSNQISGINQRPMMQQQQQPRFQNVNMDMRPMVPINQNQQNSNQSGLSQQPIGQTQVTGSSITLQGPGPGGGPTQQQAPAPQSTNQSGGTASSTDPEKRKLIQLQLVLLLHAHKCQRRENQSNTECTLPHCRTMKNVLTHMTSCQAGKSCEVPHCSSSRQIITHWKNCQRADCPDCLPLKTAITNRNPN</sequence>
<dbReference type="PROSITE" id="PS50134">
    <property type="entry name" value="ZF_TAZ"/>
    <property type="match status" value="1"/>
</dbReference>
<evidence type="ECO:0000259" key="14">
    <source>
        <dbReference type="PROSITE" id="PS50134"/>
    </source>
</evidence>
<dbReference type="Pfam" id="PF02135">
    <property type="entry name" value="zf-TAZ"/>
    <property type="match status" value="1"/>
</dbReference>
<evidence type="ECO:0000256" key="2">
    <source>
        <dbReference type="ARBA" id="ARBA00013184"/>
    </source>
</evidence>
<keyword evidence="5 12" id="KW-0863">Zinc-finger</keyword>
<protein>
    <recommendedName>
        <fullName evidence="2">histone acetyltransferase</fullName>
        <ecNumber evidence="2">2.3.1.48</ecNumber>
    </recommendedName>
</protein>
<evidence type="ECO:0000256" key="1">
    <source>
        <dbReference type="ARBA" id="ARBA00004123"/>
    </source>
</evidence>
<evidence type="ECO:0000313" key="16">
    <source>
        <dbReference type="Proteomes" id="UP001187531"/>
    </source>
</evidence>
<dbReference type="GO" id="GO:0003713">
    <property type="term" value="F:transcription coactivator activity"/>
    <property type="evidence" value="ECO:0007669"/>
    <property type="project" value="TreeGrafter"/>
</dbReference>
<dbReference type="PANTHER" id="PTHR13808:SF1">
    <property type="entry name" value="HISTONE ACETYLTRANSFERASE"/>
    <property type="match status" value="1"/>
</dbReference>
<dbReference type="GO" id="GO:0005667">
    <property type="term" value="C:transcription regulator complex"/>
    <property type="evidence" value="ECO:0007669"/>
    <property type="project" value="TreeGrafter"/>
</dbReference>
<dbReference type="GO" id="GO:0004402">
    <property type="term" value="F:histone acetyltransferase activity"/>
    <property type="evidence" value="ECO:0007669"/>
    <property type="project" value="InterPro"/>
</dbReference>
<keyword evidence="16" id="KW-1185">Reference proteome</keyword>
<evidence type="ECO:0000313" key="15">
    <source>
        <dbReference type="EMBL" id="KAK2714674.1"/>
    </source>
</evidence>
<dbReference type="GO" id="GO:0005634">
    <property type="term" value="C:nucleus"/>
    <property type="evidence" value="ECO:0007669"/>
    <property type="project" value="UniProtKB-SubCell"/>
</dbReference>
<evidence type="ECO:0000256" key="10">
    <source>
        <dbReference type="ARBA" id="ARBA00023242"/>
    </source>
</evidence>
<feature type="compositionally biased region" description="Polar residues" evidence="13">
    <location>
        <begin position="272"/>
        <end position="285"/>
    </location>
</feature>
<keyword evidence="8" id="KW-0805">Transcription regulation</keyword>
<keyword evidence="9" id="KW-0804">Transcription</keyword>
<evidence type="ECO:0000256" key="9">
    <source>
        <dbReference type="ARBA" id="ARBA00023163"/>
    </source>
</evidence>
<feature type="zinc finger region" description="TAZ-type" evidence="12">
    <location>
        <begin position="316"/>
        <end position="400"/>
    </location>
</feature>
<keyword evidence="6 12" id="KW-0862">Zinc</keyword>
<feature type="compositionally biased region" description="Polar residues" evidence="13">
    <location>
        <begin position="29"/>
        <end position="45"/>
    </location>
</feature>
<comment type="caution">
    <text evidence="15">The sequence shown here is derived from an EMBL/GenBank/DDBJ whole genome shotgun (WGS) entry which is preliminary data.</text>
</comment>
<keyword evidence="4 12" id="KW-0479">Metal-binding</keyword>
<dbReference type="GO" id="GO:0008270">
    <property type="term" value="F:zinc ion binding"/>
    <property type="evidence" value="ECO:0007669"/>
    <property type="project" value="UniProtKB-KW"/>
</dbReference>
<dbReference type="AlphaFoldDB" id="A0AA88L6G5"/>
<evidence type="ECO:0000256" key="8">
    <source>
        <dbReference type="ARBA" id="ARBA00023015"/>
    </source>
</evidence>
<dbReference type="InterPro" id="IPR000197">
    <property type="entry name" value="Znf_TAZ"/>
</dbReference>
<dbReference type="GO" id="GO:0000123">
    <property type="term" value="C:histone acetyltransferase complex"/>
    <property type="evidence" value="ECO:0007669"/>
    <property type="project" value="TreeGrafter"/>
</dbReference>
<gene>
    <name evidence="15" type="ORF">QYM36_009037</name>
</gene>
<dbReference type="EMBL" id="JAVRJZ010000013">
    <property type="protein sequence ID" value="KAK2714674.1"/>
    <property type="molecule type" value="Genomic_DNA"/>
</dbReference>
<feature type="region of interest" description="Disordered" evidence="13">
    <location>
        <begin position="1"/>
        <end position="52"/>
    </location>
</feature>
<evidence type="ECO:0000256" key="3">
    <source>
        <dbReference type="ARBA" id="ARBA00022679"/>
    </source>
</evidence>
<feature type="domain" description="TAZ-type" evidence="14">
    <location>
        <begin position="316"/>
        <end position="400"/>
    </location>
</feature>
<feature type="region of interest" description="Disordered" evidence="13">
    <location>
        <begin position="256"/>
        <end position="317"/>
    </location>
</feature>
<dbReference type="SUPFAM" id="SSF57933">
    <property type="entry name" value="TAZ domain"/>
    <property type="match status" value="1"/>
</dbReference>
<reference evidence="15" key="1">
    <citation type="submission" date="2023-07" db="EMBL/GenBank/DDBJ databases">
        <title>Chromosome-level genome assembly of Artemia franciscana.</title>
        <authorList>
            <person name="Jo E."/>
        </authorList>
    </citation>
    <scope>NUCLEOTIDE SEQUENCE</scope>
    <source>
        <tissue evidence="15">Whole body</tissue>
    </source>
</reference>
<name>A0AA88L6G5_ARTSF</name>